<evidence type="ECO:0000313" key="2">
    <source>
        <dbReference type="Proteomes" id="UP000265520"/>
    </source>
</evidence>
<comment type="caution">
    <text evidence="1">The sequence shown here is derived from an EMBL/GenBank/DDBJ whole genome shotgun (WGS) entry which is preliminary data.</text>
</comment>
<dbReference type="Proteomes" id="UP000265520">
    <property type="component" value="Unassembled WGS sequence"/>
</dbReference>
<keyword evidence="2" id="KW-1185">Reference proteome</keyword>
<sequence>MSHVLGNLSADVGDKLVSIPKKRLRIDQSAHAEDAEVEEDRVLVLEEMLVDNPNEGLRAADL</sequence>
<evidence type="ECO:0000313" key="1">
    <source>
        <dbReference type="EMBL" id="MCI84999.1"/>
    </source>
</evidence>
<accession>A0A392VCN1</accession>
<organism evidence="1 2">
    <name type="scientific">Trifolium medium</name>
    <dbReference type="NCBI Taxonomy" id="97028"/>
    <lineage>
        <taxon>Eukaryota</taxon>
        <taxon>Viridiplantae</taxon>
        <taxon>Streptophyta</taxon>
        <taxon>Embryophyta</taxon>
        <taxon>Tracheophyta</taxon>
        <taxon>Spermatophyta</taxon>
        <taxon>Magnoliopsida</taxon>
        <taxon>eudicotyledons</taxon>
        <taxon>Gunneridae</taxon>
        <taxon>Pentapetalae</taxon>
        <taxon>rosids</taxon>
        <taxon>fabids</taxon>
        <taxon>Fabales</taxon>
        <taxon>Fabaceae</taxon>
        <taxon>Papilionoideae</taxon>
        <taxon>50 kb inversion clade</taxon>
        <taxon>NPAAA clade</taxon>
        <taxon>Hologalegina</taxon>
        <taxon>IRL clade</taxon>
        <taxon>Trifolieae</taxon>
        <taxon>Trifolium</taxon>
    </lineage>
</organism>
<dbReference type="EMBL" id="LXQA011104379">
    <property type="protein sequence ID" value="MCI84999.1"/>
    <property type="molecule type" value="Genomic_DNA"/>
</dbReference>
<proteinExistence type="predicted"/>
<reference evidence="1 2" key="1">
    <citation type="journal article" date="2018" name="Front. Plant Sci.">
        <title>Red Clover (Trifolium pratense) and Zigzag Clover (T. medium) - A Picture of Genomic Similarities and Differences.</title>
        <authorList>
            <person name="Dluhosova J."/>
            <person name="Istvanek J."/>
            <person name="Nedelnik J."/>
            <person name="Repkova J."/>
        </authorList>
    </citation>
    <scope>NUCLEOTIDE SEQUENCE [LARGE SCALE GENOMIC DNA]</scope>
    <source>
        <strain evidence="2">cv. 10/8</strain>
        <tissue evidence="1">Leaf</tissue>
    </source>
</reference>
<protein>
    <submittedName>
        <fullName evidence="1">Uncharacterized protein</fullName>
    </submittedName>
</protein>
<dbReference type="AlphaFoldDB" id="A0A392VCN1"/>
<name>A0A392VCN1_9FABA</name>
<feature type="non-terminal residue" evidence="1">
    <location>
        <position position="62"/>
    </location>
</feature>